<keyword evidence="1 4" id="KW-0808">Transferase</keyword>
<dbReference type="PANTHER" id="PTHR43072:SF23">
    <property type="entry name" value="UPF0039 PROTEIN C11D3.02C"/>
    <property type="match status" value="1"/>
</dbReference>
<keyword evidence="2 4" id="KW-0012">Acyltransferase</keyword>
<dbReference type="EC" id="2.3.1.-" evidence="4"/>
<proteinExistence type="predicted"/>
<dbReference type="EMBL" id="CP063194">
    <property type="protein sequence ID" value="WCZ38464.1"/>
    <property type="molecule type" value="Genomic_DNA"/>
</dbReference>
<evidence type="ECO:0000256" key="2">
    <source>
        <dbReference type="ARBA" id="ARBA00023315"/>
    </source>
</evidence>
<dbReference type="CDD" id="cd04301">
    <property type="entry name" value="NAT_SF"/>
    <property type="match status" value="1"/>
</dbReference>
<sequence length="177" mass="20130">MQRSDFYIRPIRPWDYPQVRDIYELGLQTGNASYETQGQSWEQFSRKKIIETVFVAVDAEDDSKILGWVGAAKASTRSVFYGVVEDSIYAHPDARGKGVSGALLDHLIQSCIDLHKWSIHSWIFPENEGSAGLHRSRGFEKVGTFHKMAKMTYGERQGQWRDCDIYELILPSAAQPS</sequence>
<evidence type="ECO:0000313" key="5">
    <source>
        <dbReference type="Proteomes" id="UP001218071"/>
    </source>
</evidence>
<evidence type="ECO:0000313" key="4">
    <source>
        <dbReference type="EMBL" id="WCZ38464.1"/>
    </source>
</evidence>
<dbReference type="Proteomes" id="UP001218071">
    <property type="component" value="Chromosome"/>
</dbReference>
<reference evidence="4 5" key="1">
    <citation type="submission" date="2020-10" db="EMBL/GenBank/DDBJ databases">
        <title>Complete genome sequence of Corynebacterium jeddahense DSM 45997, type strain of Corynebacterium jeddahense.</title>
        <authorList>
            <person name="Busche T."/>
            <person name="Kalinowski J."/>
            <person name="Ruckert C."/>
        </authorList>
    </citation>
    <scope>NUCLEOTIDE SEQUENCE [LARGE SCALE GENOMIC DNA]</scope>
    <source>
        <strain evidence="4 5">DSM 45997</strain>
    </source>
</reference>
<accession>A0ABY7UJC0</accession>
<dbReference type="SUPFAM" id="SSF55729">
    <property type="entry name" value="Acyl-CoA N-acyltransferases (Nat)"/>
    <property type="match status" value="1"/>
</dbReference>
<dbReference type="RefSeq" id="WP_042407844.1">
    <property type="nucleotide sequence ID" value="NZ_CBYN010000067.1"/>
</dbReference>
<dbReference type="InterPro" id="IPR000182">
    <property type="entry name" value="GNAT_dom"/>
</dbReference>
<dbReference type="GO" id="GO:0016746">
    <property type="term" value="F:acyltransferase activity"/>
    <property type="evidence" value="ECO:0007669"/>
    <property type="project" value="UniProtKB-KW"/>
</dbReference>
<dbReference type="InterPro" id="IPR016181">
    <property type="entry name" value="Acyl_CoA_acyltransferase"/>
</dbReference>
<protein>
    <submittedName>
        <fullName evidence="4">N-acyltransferase YncA</fullName>
        <ecNumber evidence="4">2.3.1.-</ecNumber>
    </submittedName>
</protein>
<organism evidence="4 5">
    <name type="scientific">Corynebacterium jeddahense</name>
    <dbReference type="NCBI Taxonomy" id="1414719"/>
    <lineage>
        <taxon>Bacteria</taxon>
        <taxon>Bacillati</taxon>
        <taxon>Actinomycetota</taxon>
        <taxon>Actinomycetes</taxon>
        <taxon>Mycobacteriales</taxon>
        <taxon>Corynebacteriaceae</taxon>
        <taxon>Corynebacterium</taxon>
    </lineage>
</organism>
<feature type="domain" description="N-acetyltransferase" evidence="3">
    <location>
        <begin position="6"/>
        <end position="166"/>
    </location>
</feature>
<dbReference type="Pfam" id="PF00583">
    <property type="entry name" value="Acetyltransf_1"/>
    <property type="match status" value="1"/>
</dbReference>
<evidence type="ECO:0000259" key="3">
    <source>
        <dbReference type="PROSITE" id="PS51186"/>
    </source>
</evidence>
<gene>
    <name evidence="4" type="primary">yncA</name>
    <name evidence="4" type="ORF">CJEDD_04255</name>
</gene>
<dbReference type="PANTHER" id="PTHR43072">
    <property type="entry name" value="N-ACETYLTRANSFERASE"/>
    <property type="match status" value="1"/>
</dbReference>
<dbReference type="PROSITE" id="PS51186">
    <property type="entry name" value="GNAT"/>
    <property type="match status" value="1"/>
</dbReference>
<keyword evidence="5" id="KW-1185">Reference proteome</keyword>
<evidence type="ECO:0000256" key="1">
    <source>
        <dbReference type="ARBA" id="ARBA00022679"/>
    </source>
</evidence>
<name>A0ABY7UJC0_9CORY</name>
<dbReference type="Gene3D" id="3.40.630.30">
    <property type="match status" value="1"/>
</dbReference>